<proteinExistence type="predicted"/>
<feature type="region of interest" description="Disordered" evidence="1">
    <location>
        <begin position="728"/>
        <end position="839"/>
    </location>
</feature>
<evidence type="ECO:0000259" key="3">
    <source>
        <dbReference type="Pfam" id="PF24816"/>
    </source>
</evidence>
<accession>A0A7S3HUU0</accession>
<feature type="region of interest" description="Disordered" evidence="1">
    <location>
        <begin position="470"/>
        <end position="501"/>
    </location>
</feature>
<evidence type="ECO:0000256" key="1">
    <source>
        <dbReference type="SAM" id="MobiDB-lite"/>
    </source>
</evidence>
<dbReference type="PANTHER" id="PTHR46127:SF1">
    <property type="entry name" value="CILIA- AND FLAGELLA-ASSOCIATED PROTEIN 65"/>
    <property type="match status" value="1"/>
</dbReference>
<dbReference type="InterPro" id="IPR056344">
    <property type="entry name" value="Ig_CFAP65-like_9th"/>
</dbReference>
<evidence type="ECO:0000259" key="2">
    <source>
        <dbReference type="Pfam" id="PF24291"/>
    </source>
</evidence>
<gene>
    <name evidence="4" type="ORF">SELO1098_LOCUS33670</name>
</gene>
<feature type="compositionally biased region" description="Polar residues" evidence="1">
    <location>
        <begin position="757"/>
        <end position="769"/>
    </location>
</feature>
<dbReference type="Pfam" id="PF24816">
    <property type="entry name" value="Ig_CFAP65__9th"/>
    <property type="match status" value="1"/>
</dbReference>
<feature type="compositionally biased region" description="Low complexity" evidence="1">
    <location>
        <begin position="292"/>
        <end position="306"/>
    </location>
</feature>
<feature type="region of interest" description="Disordered" evidence="1">
    <location>
        <begin position="279"/>
        <end position="318"/>
    </location>
</feature>
<feature type="compositionally biased region" description="Polar residues" evidence="1">
    <location>
        <begin position="825"/>
        <end position="839"/>
    </location>
</feature>
<sequence>MEHSLFCEKPSGVLPARSRTRVVFTYQPRKAGLFEFLIYAQIQAVDRVTLAPIMISNDEAALLRMNNNQNEFNGASTVAMLPLMSNITARAAFPKLLFEDIRTEADLQISDVDSLWKRFSLGPMNYDLSIPMTLREVLLNESSSPNLTELMTYKFEFMPAVQHSPVQTVVLQLRNNGYLTTEFHAHLPNEKKLELEAWCDEEEPSEELNRLVCIIEELKLFTFTPNHAVLKPGESCTLTISYKHSSLKYNGLHNLPIQIQLSQGKQFYIDLVGRTLPPPHPLTAPSAKGKPTTSTSHHSLHSAHTAPGTAASTANSGTRQGTALVPASIAHIPDFLLVVNAEQGSLVRLLPVPLGLSAALAPLQRIELINVSSVSVSYEVESLSLDQLEEENFHTPIVRIVNPVGYVSAQSSTFLEVHFFPLENKVYEFPLKIKYTNAYTPVLGMDGKAFPFGEGGLSSPNSIVVNTNTHTNLTTPSVNTTRGKNGVASARGGRNSLIGSAKTTPTASFPPQYLELSIQAPAYDPRDPKPVLLESLYPGGLAPAKPILTLPAQKLALSEDLLDFHTVPQLCTAKRITILRNNSSTAAFEFVVDEGSCILCLDGLLSIRPLFGKIEPGESIVLEFSFAAYAQAMAFSERIKIMVREIIKNSVNKKSGMREALMKKIANKKTVSVEHESIVARPTFARTMQIEEFNLPGTHHTATLPSTINAKGATVSNVVHPAFRQNHPEANGNNGFNTSNTIGDTGSFQPGEFGEISSPSVRSRAQAQNKIVEIDVPSGTNRNRANVGFVSAPGSPERSVNNRSVMSSNGGDRMVTGLTSRGEGSMTSDSRRSGYNTTQATSLGAPSVLIVRLRGDVFPIETTKAIIERNPKLSVLSEFVVPETRAFVPPVGQKFFDPVYLEAQKNLHSKGKVNFSLIKDRDAELRSITQMVADALFKDVLHSGDIQNYTRATLSGINDAAVEIPDSSFGRTALPANAETVTSNNGVAVIADNSSYGVYFREIQVRPPLLQRLVVELKHAGVIPFEGPPNSENVFAGVVPDQWTSAGDAILAAHAEKMCFPFPQTGQVLRVLGISSAGKSAEEKEAFDAILQCADEFSTMRTDNPETVAALLAGGLDTSRTRDSIGSGGSSVMFSRAGSTILAQNREVNVAVLLKRLPVKVVSFLEKRVDAVTDVRRRRQASGTSPTANEQVAEEFGQIVTEESEASFKLHDVPGLTSTEPSFQEGSIGQEGEAGGTARSADNTATEEVLTNTEVPIAPEAEVPLPEKCAQYLLQQKIGFAGLASEVMSGVFMELMQDLLLDEPSP</sequence>
<protein>
    <submittedName>
        <fullName evidence="4">Uncharacterized protein</fullName>
    </submittedName>
</protein>
<feature type="compositionally biased region" description="Low complexity" evidence="1">
    <location>
        <begin position="798"/>
        <end position="809"/>
    </location>
</feature>
<dbReference type="PANTHER" id="PTHR46127">
    <property type="entry name" value="CILIA- AND FLAGELLA-ASSOCIATED PROTEIN 65"/>
    <property type="match status" value="1"/>
</dbReference>
<feature type="region of interest" description="Disordered" evidence="1">
    <location>
        <begin position="1213"/>
        <end position="1243"/>
    </location>
</feature>
<dbReference type="GO" id="GO:0005737">
    <property type="term" value="C:cytoplasm"/>
    <property type="evidence" value="ECO:0007669"/>
    <property type="project" value="UniProtKB-SubCell"/>
</dbReference>
<feature type="domain" description="CFAP65 tenth Ig-like" evidence="2">
    <location>
        <begin position="347"/>
        <end position="447"/>
    </location>
</feature>
<dbReference type="GO" id="GO:0031514">
    <property type="term" value="C:motile cilium"/>
    <property type="evidence" value="ECO:0007669"/>
    <property type="project" value="UniProtKB-SubCell"/>
</dbReference>
<feature type="compositionally biased region" description="Polar residues" evidence="1">
    <location>
        <begin position="1216"/>
        <end position="1227"/>
    </location>
</feature>
<dbReference type="EMBL" id="HBIC01065391">
    <property type="protein sequence ID" value="CAE0304799.1"/>
    <property type="molecule type" value="Transcribed_RNA"/>
</dbReference>
<reference evidence="4" key="1">
    <citation type="submission" date="2021-01" db="EMBL/GenBank/DDBJ databases">
        <authorList>
            <person name="Corre E."/>
            <person name="Pelletier E."/>
            <person name="Niang G."/>
            <person name="Scheremetjew M."/>
            <person name="Finn R."/>
            <person name="Kale V."/>
            <person name="Holt S."/>
            <person name="Cochrane G."/>
            <person name="Meng A."/>
            <person name="Brown T."/>
            <person name="Cohen L."/>
        </authorList>
    </citation>
    <scope>NUCLEOTIDE SEQUENCE</scope>
    <source>
        <strain evidence="4">CCAP 955/1</strain>
    </source>
</reference>
<organism evidence="4">
    <name type="scientific">Spumella elongata</name>
    <dbReference type="NCBI Taxonomy" id="89044"/>
    <lineage>
        <taxon>Eukaryota</taxon>
        <taxon>Sar</taxon>
        <taxon>Stramenopiles</taxon>
        <taxon>Ochrophyta</taxon>
        <taxon>Chrysophyceae</taxon>
        <taxon>Chromulinales</taxon>
        <taxon>Chromulinaceae</taxon>
        <taxon>Spumella</taxon>
    </lineage>
</organism>
<dbReference type="Gene3D" id="2.60.40.10">
    <property type="entry name" value="Immunoglobulins"/>
    <property type="match status" value="1"/>
</dbReference>
<dbReference type="Pfam" id="PF24291">
    <property type="entry name" value="Ig_CFAP65"/>
    <property type="match status" value="1"/>
</dbReference>
<dbReference type="InterPro" id="IPR052614">
    <property type="entry name" value="CFAP65"/>
</dbReference>
<dbReference type="InterPro" id="IPR013783">
    <property type="entry name" value="Ig-like_fold"/>
</dbReference>
<evidence type="ECO:0000313" key="4">
    <source>
        <dbReference type="EMBL" id="CAE0304799.1"/>
    </source>
</evidence>
<feature type="domain" description="CFAP65-like ninth Ig-like" evidence="3">
    <location>
        <begin position="94"/>
        <end position="273"/>
    </location>
</feature>
<name>A0A7S3HUU0_9STRA</name>
<feature type="compositionally biased region" description="Polar residues" evidence="1">
    <location>
        <begin position="731"/>
        <end position="748"/>
    </location>
</feature>
<dbReference type="InterPro" id="IPR056305">
    <property type="entry name" value="Ig_CFAP65_10th"/>
</dbReference>